<dbReference type="InterPro" id="IPR025792">
    <property type="entry name" value="tRNA_Gua_MeTrfase_euk"/>
</dbReference>
<organism evidence="12 13">
    <name type="scientific">Morchella conica CCBAS932</name>
    <dbReference type="NCBI Taxonomy" id="1392247"/>
    <lineage>
        <taxon>Eukaryota</taxon>
        <taxon>Fungi</taxon>
        <taxon>Dikarya</taxon>
        <taxon>Ascomycota</taxon>
        <taxon>Pezizomycotina</taxon>
        <taxon>Pezizomycetes</taxon>
        <taxon>Pezizales</taxon>
        <taxon>Morchellaceae</taxon>
        <taxon>Morchella</taxon>
    </lineage>
</organism>
<dbReference type="Gene3D" id="3.40.50.150">
    <property type="entry name" value="Vaccinia Virus protein VP39"/>
    <property type="match status" value="1"/>
</dbReference>
<sequence>MSRYFLPPVNRAMTTLDRSFFQKTVKITAAHVFDPKNVGRVQKECVEDIFKGSRSVKSVVSEVDSNGKRRMLVRLKPDVKHTDLSTVGESTRNLVKGQILELIPHDLHLKYENWGYNEIAEAILPEELVNDCPSSSTRVAHIVQLNLQNKFLPYKHMLGAIILDKNPEVRTVVNKIEAVGTWSEFRTFPMELLAGSPDTQVVVNEWNCEFHFDFAKVYWNSRLANEHQRIVRMFEPGEAVADVMAGVGPFAIPAAKNRVLVWANDFNPDAFESLQKNIMINKVHGVVQPFKLEASEFIRTSVRNLYRLSRSPSAIRNPIKVYSHQYSEGVQEILRRAGKTEEEINPPPVYLRIPPFFSHFVMNNPATAASSLEGFIGAYNGLENQFFDAENLPKREFPLVHLYIFQKAGPMQYTKRHICREISRGLGYKVRPEDLEHLELVKMVGPEKGYYCASFRLPAEVMFADVPPPREEKEDLNVRHWLKWSEYDDIPPQ</sequence>
<dbReference type="InParanoid" id="A0A3N4L5R1"/>
<evidence type="ECO:0000256" key="8">
    <source>
        <dbReference type="ARBA" id="ARBA00023242"/>
    </source>
</evidence>
<accession>A0A3N4L5R1</accession>
<dbReference type="InterPro" id="IPR056743">
    <property type="entry name" value="TRM5-TYW2-like_MTfase"/>
</dbReference>
<evidence type="ECO:0000256" key="6">
    <source>
        <dbReference type="ARBA" id="ARBA00022694"/>
    </source>
</evidence>
<keyword evidence="2 10" id="KW-0963">Cytoplasm</keyword>
<feature type="binding site" evidence="10">
    <location>
        <position position="227"/>
    </location>
    <ligand>
        <name>S-adenosyl-L-methionine</name>
        <dbReference type="ChEBI" id="CHEBI:59789"/>
    </ligand>
</feature>
<reference evidence="12 13" key="1">
    <citation type="journal article" date="2018" name="Nat. Ecol. Evol.">
        <title>Pezizomycetes genomes reveal the molecular basis of ectomycorrhizal truffle lifestyle.</title>
        <authorList>
            <person name="Murat C."/>
            <person name="Payen T."/>
            <person name="Noel B."/>
            <person name="Kuo A."/>
            <person name="Morin E."/>
            <person name="Chen J."/>
            <person name="Kohler A."/>
            <person name="Krizsan K."/>
            <person name="Balestrini R."/>
            <person name="Da Silva C."/>
            <person name="Montanini B."/>
            <person name="Hainaut M."/>
            <person name="Levati E."/>
            <person name="Barry K.W."/>
            <person name="Belfiori B."/>
            <person name="Cichocki N."/>
            <person name="Clum A."/>
            <person name="Dockter R.B."/>
            <person name="Fauchery L."/>
            <person name="Guy J."/>
            <person name="Iotti M."/>
            <person name="Le Tacon F."/>
            <person name="Lindquist E.A."/>
            <person name="Lipzen A."/>
            <person name="Malagnac F."/>
            <person name="Mello A."/>
            <person name="Molinier V."/>
            <person name="Miyauchi S."/>
            <person name="Poulain J."/>
            <person name="Riccioni C."/>
            <person name="Rubini A."/>
            <person name="Sitrit Y."/>
            <person name="Splivallo R."/>
            <person name="Traeger S."/>
            <person name="Wang M."/>
            <person name="Zifcakova L."/>
            <person name="Wipf D."/>
            <person name="Zambonelli A."/>
            <person name="Paolocci F."/>
            <person name="Nowrousian M."/>
            <person name="Ottonello S."/>
            <person name="Baldrian P."/>
            <person name="Spatafora J.W."/>
            <person name="Henrissat B."/>
            <person name="Nagy L.G."/>
            <person name="Aury J.M."/>
            <person name="Wincker P."/>
            <person name="Grigoriev I.V."/>
            <person name="Bonfante P."/>
            <person name="Martin F.M."/>
        </authorList>
    </citation>
    <scope>NUCLEOTIDE SEQUENCE [LARGE SCALE GENOMIC DNA]</scope>
    <source>
        <strain evidence="12 13">CCBAS932</strain>
    </source>
</reference>
<evidence type="ECO:0000256" key="5">
    <source>
        <dbReference type="ARBA" id="ARBA00022691"/>
    </source>
</evidence>
<dbReference type="AlphaFoldDB" id="A0A3N4L5R1"/>
<dbReference type="GO" id="GO:0070901">
    <property type="term" value="P:mitochondrial tRNA methylation"/>
    <property type="evidence" value="ECO:0007669"/>
    <property type="project" value="TreeGrafter"/>
</dbReference>
<evidence type="ECO:0000313" key="13">
    <source>
        <dbReference type="Proteomes" id="UP000277580"/>
    </source>
</evidence>
<evidence type="ECO:0000256" key="9">
    <source>
        <dbReference type="ARBA" id="ARBA00047783"/>
    </source>
</evidence>
<feature type="binding site" evidence="10">
    <location>
        <begin position="293"/>
        <end position="294"/>
    </location>
    <ligand>
        <name>S-adenosyl-L-methionine</name>
        <dbReference type="ChEBI" id="CHEBI:59789"/>
    </ligand>
</feature>
<keyword evidence="8 10" id="KW-0539">Nucleus</keyword>
<dbReference type="OrthoDB" id="408788at2759"/>
<evidence type="ECO:0000256" key="4">
    <source>
        <dbReference type="ARBA" id="ARBA00022679"/>
    </source>
</evidence>
<dbReference type="STRING" id="1392247.A0A3N4L5R1"/>
<dbReference type="InterPro" id="IPR030382">
    <property type="entry name" value="MeTrfase_TRM5/TYW2"/>
</dbReference>
<dbReference type="PANTHER" id="PTHR23245">
    <property type="entry name" value="TRNA METHYLTRANSFERASE"/>
    <property type="match status" value="1"/>
</dbReference>
<dbReference type="FunCoup" id="A0A3N4L5R1">
    <property type="interactions" value="1102"/>
</dbReference>
<comment type="similarity">
    <text evidence="10">Belongs to the TRM5 / TYW2 family.</text>
</comment>
<evidence type="ECO:0000256" key="2">
    <source>
        <dbReference type="ARBA" id="ARBA00022490"/>
    </source>
</evidence>
<evidence type="ECO:0000256" key="3">
    <source>
        <dbReference type="ARBA" id="ARBA00022603"/>
    </source>
</evidence>
<dbReference type="Pfam" id="PF02475">
    <property type="entry name" value="TRM5-TYW2_MTfase"/>
    <property type="match status" value="1"/>
</dbReference>
<protein>
    <recommendedName>
        <fullName evidence="10">tRNA (guanine(37)-N1)-methyltransferase</fullName>
        <ecNumber evidence="10">2.1.1.228</ecNumber>
    </recommendedName>
    <alternativeName>
        <fullName evidence="10">M1G-methyltransferase</fullName>
    </alternativeName>
    <alternativeName>
        <fullName evidence="10">tRNA [GM37] methyltransferase</fullName>
    </alternativeName>
    <alternativeName>
        <fullName evidence="10">tRNA methyltransferase 5</fullName>
    </alternativeName>
</protein>
<keyword evidence="3 10" id="KW-0489">Methyltransferase</keyword>
<dbReference type="SUPFAM" id="SSF53335">
    <property type="entry name" value="S-adenosyl-L-methionine-dependent methyltransferases"/>
    <property type="match status" value="1"/>
</dbReference>
<dbReference type="EMBL" id="ML119106">
    <property type="protein sequence ID" value="RPB17118.1"/>
    <property type="molecule type" value="Genomic_DNA"/>
</dbReference>
<dbReference type="FunFam" id="3.30.300.110:FF:000001">
    <property type="entry name" value="tRNA (guanine(37)-N1)-methyltransferase"/>
    <property type="match status" value="1"/>
</dbReference>
<dbReference type="Proteomes" id="UP000277580">
    <property type="component" value="Unassembled WGS sequence"/>
</dbReference>
<comment type="caution">
    <text evidence="10">Lacks conserved residue(s) required for the propagation of feature annotation.</text>
</comment>
<comment type="subcellular location">
    <subcellularLocation>
        <location evidence="10">Mitochondrion matrix</location>
    </subcellularLocation>
    <subcellularLocation>
        <location evidence="10">Nucleus</location>
    </subcellularLocation>
    <subcellularLocation>
        <location evidence="10">Cytoplasm</location>
    </subcellularLocation>
    <text evidence="10">Predominantly in the mitochondria and in the nucleus.</text>
</comment>
<evidence type="ECO:0000256" key="7">
    <source>
        <dbReference type="ARBA" id="ARBA00023128"/>
    </source>
</evidence>
<evidence type="ECO:0000256" key="1">
    <source>
        <dbReference type="ARBA" id="ARBA00009775"/>
    </source>
</evidence>
<feature type="binding site" evidence="10">
    <location>
        <position position="363"/>
    </location>
    <ligand>
        <name>S-adenosyl-L-methionine</name>
        <dbReference type="ChEBI" id="CHEBI:59789"/>
    </ligand>
</feature>
<comment type="catalytic activity">
    <reaction evidence="9 10">
        <text>guanosine(37) in tRNA + S-adenosyl-L-methionine = N(1)-methylguanosine(37) in tRNA + S-adenosyl-L-homocysteine + H(+)</text>
        <dbReference type="Rhea" id="RHEA:36899"/>
        <dbReference type="Rhea" id="RHEA-COMP:10145"/>
        <dbReference type="Rhea" id="RHEA-COMP:10147"/>
        <dbReference type="ChEBI" id="CHEBI:15378"/>
        <dbReference type="ChEBI" id="CHEBI:57856"/>
        <dbReference type="ChEBI" id="CHEBI:59789"/>
        <dbReference type="ChEBI" id="CHEBI:73542"/>
        <dbReference type="ChEBI" id="CHEBI:74269"/>
        <dbReference type="EC" id="2.1.1.228"/>
    </reaction>
</comment>
<keyword evidence="4 10" id="KW-0808">Transferase</keyword>
<feature type="domain" description="SAM-dependent methyltransferase TRM5/TYW2-type" evidence="11">
    <location>
        <begin position="136"/>
        <end position="459"/>
    </location>
</feature>
<evidence type="ECO:0000313" key="12">
    <source>
        <dbReference type="EMBL" id="RPB17118.1"/>
    </source>
</evidence>
<evidence type="ECO:0000259" key="11">
    <source>
        <dbReference type="PROSITE" id="PS51684"/>
    </source>
</evidence>
<dbReference type="InterPro" id="IPR029063">
    <property type="entry name" value="SAM-dependent_MTases_sf"/>
</dbReference>
<keyword evidence="13" id="KW-1185">Reference proteome</keyword>
<keyword evidence="7 10" id="KW-0496">Mitochondrion</keyword>
<dbReference type="Pfam" id="PF25133">
    <property type="entry name" value="TYW2_N_2"/>
    <property type="match status" value="1"/>
</dbReference>
<keyword evidence="6 10" id="KW-0819">tRNA processing</keyword>
<dbReference type="PROSITE" id="PS51684">
    <property type="entry name" value="SAM_MT_TRM5_TYW2"/>
    <property type="match status" value="1"/>
</dbReference>
<comment type="subunit">
    <text evidence="10">Monomer.</text>
</comment>
<comment type="similarity">
    <text evidence="1">Belongs to the class I-like SAM-binding methyltransferase superfamily. TRM5/TYW2 family.</text>
</comment>
<dbReference type="GO" id="GO:0005634">
    <property type="term" value="C:nucleus"/>
    <property type="evidence" value="ECO:0007669"/>
    <property type="project" value="UniProtKB-SubCell"/>
</dbReference>
<gene>
    <name evidence="10" type="primary">TRM5</name>
    <name evidence="12" type="ORF">P167DRAFT_515335</name>
</gene>
<evidence type="ECO:0000256" key="10">
    <source>
        <dbReference type="HAMAP-Rule" id="MF_03152"/>
    </source>
</evidence>
<dbReference type="HAMAP" id="MF_03152">
    <property type="entry name" value="TRM5"/>
    <property type="match status" value="1"/>
</dbReference>
<dbReference type="Gene3D" id="3.30.300.110">
    <property type="entry name" value="Met-10+ protein-like domains"/>
    <property type="match status" value="1"/>
</dbReference>
<keyword evidence="5 10" id="KW-0949">S-adenosyl-L-methionine</keyword>
<dbReference type="GO" id="GO:0052906">
    <property type="term" value="F:tRNA (guanine(37)-N1)-methyltransferase activity"/>
    <property type="evidence" value="ECO:0007669"/>
    <property type="project" value="UniProtKB-UniRule"/>
</dbReference>
<dbReference type="GO" id="GO:0002939">
    <property type="term" value="P:tRNA N1-guanine methylation"/>
    <property type="evidence" value="ECO:0007669"/>
    <property type="project" value="TreeGrafter"/>
</dbReference>
<name>A0A3N4L5R1_9PEZI</name>
<comment type="function">
    <text evidence="10">Specifically methylates the N1 position of guanosine-37 in various cytoplasmic and mitochondrial tRNAs. Methylation is not dependent on the nature of the nucleoside 5' of the target nucleoside. This is the first step in the biosynthesis of wybutosine (yW), a modified base adjacent to the anticodon of tRNAs and required for accurate decoding.</text>
</comment>
<dbReference type="GO" id="GO:0005759">
    <property type="term" value="C:mitochondrial matrix"/>
    <property type="evidence" value="ECO:0007669"/>
    <property type="project" value="UniProtKB-SubCell"/>
</dbReference>
<dbReference type="InterPro" id="IPR056744">
    <property type="entry name" value="TRM5/TYW2-like_N"/>
</dbReference>
<dbReference type="PANTHER" id="PTHR23245:SF36">
    <property type="entry name" value="TRNA (GUANINE(37)-N1)-METHYLTRANSFERASE"/>
    <property type="match status" value="1"/>
</dbReference>
<dbReference type="EC" id="2.1.1.228" evidence="10"/>
<proteinExistence type="inferred from homology"/>